<proteinExistence type="predicted"/>
<organism evidence="1 2">
    <name type="scientific">Romanomermis culicivorax</name>
    <name type="common">Nematode worm</name>
    <dbReference type="NCBI Taxonomy" id="13658"/>
    <lineage>
        <taxon>Eukaryota</taxon>
        <taxon>Metazoa</taxon>
        <taxon>Ecdysozoa</taxon>
        <taxon>Nematoda</taxon>
        <taxon>Enoplea</taxon>
        <taxon>Dorylaimia</taxon>
        <taxon>Mermithida</taxon>
        <taxon>Mermithoidea</taxon>
        <taxon>Mermithidae</taxon>
        <taxon>Romanomermis</taxon>
    </lineage>
</organism>
<protein>
    <submittedName>
        <fullName evidence="2">Uncharacterized protein</fullName>
    </submittedName>
</protein>
<evidence type="ECO:0000313" key="2">
    <source>
        <dbReference type="WBParaSite" id="nRc.2.0.1.t08457-RA"/>
    </source>
</evidence>
<accession>A0A915I2V4</accession>
<evidence type="ECO:0000313" key="1">
    <source>
        <dbReference type="Proteomes" id="UP000887565"/>
    </source>
</evidence>
<name>A0A915I2V4_ROMCU</name>
<dbReference type="Proteomes" id="UP000887565">
    <property type="component" value="Unplaced"/>
</dbReference>
<dbReference type="WBParaSite" id="nRc.2.0.1.t08457-RA">
    <property type="protein sequence ID" value="nRc.2.0.1.t08457-RA"/>
    <property type="gene ID" value="nRc.2.0.1.g08457"/>
</dbReference>
<dbReference type="AlphaFoldDB" id="A0A915I2V4"/>
<keyword evidence="1" id="KW-1185">Reference proteome</keyword>
<sequence>MDSDVSQLKNGFKFRNNQNLEKFSIQPVYLIQTPKLCAIPSKLFAPFVLFQTINNIRNGQDLMTNK</sequence>
<reference evidence="2" key="1">
    <citation type="submission" date="2022-11" db="UniProtKB">
        <authorList>
            <consortium name="WormBaseParasite"/>
        </authorList>
    </citation>
    <scope>IDENTIFICATION</scope>
</reference>